<name>A0A4R6BUP0_9STAP</name>
<evidence type="ECO:0000313" key="3">
    <source>
        <dbReference type="Proteomes" id="UP000294802"/>
    </source>
</evidence>
<dbReference type="EMBL" id="SCWB01000007">
    <property type="protein sequence ID" value="TDM11945.1"/>
    <property type="molecule type" value="Genomic_DNA"/>
</dbReference>
<feature type="transmembrane region" description="Helical" evidence="1">
    <location>
        <begin position="12"/>
        <end position="34"/>
    </location>
</feature>
<organism evidence="2 3">
    <name type="scientific">Macrococcus lamae</name>
    <dbReference type="NCBI Taxonomy" id="198484"/>
    <lineage>
        <taxon>Bacteria</taxon>
        <taxon>Bacillati</taxon>
        <taxon>Bacillota</taxon>
        <taxon>Bacilli</taxon>
        <taxon>Bacillales</taxon>
        <taxon>Staphylococcaceae</taxon>
        <taxon>Macrococcus</taxon>
    </lineage>
</organism>
<proteinExistence type="predicted"/>
<evidence type="ECO:0000313" key="2">
    <source>
        <dbReference type="EMBL" id="TDM11945.1"/>
    </source>
</evidence>
<keyword evidence="1" id="KW-0812">Transmembrane</keyword>
<reference evidence="2 3" key="1">
    <citation type="submission" date="2019-01" db="EMBL/GenBank/DDBJ databases">
        <title>Draft genome sequences of the type strains of six Macrococcus species.</title>
        <authorList>
            <person name="Mazhar S."/>
            <person name="Altermann E."/>
            <person name="Hill C."/>
            <person name="Mcauliffe O."/>
        </authorList>
    </citation>
    <scope>NUCLEOTIDE SEQUENCE [LARGE SCALE GENOMIC DNA]</scope>
    <source>
        <strain evidence="2 3">CCM4815</strain>
    </source>
</reference>
<keyword evidence="1" id="KW-1133">Transmembrane helix</keyword>
<evidence type="ECO:0000256" key="1">
    <source>
        <dbReference type="SAM" id="Phobius"/>
    </source>
</evidence>
<accession>A0A4R6BUP0</accession>
<comment type="caution">
    <text evidence="2">The sequence shown here is derived from an EMBL/GenBank/DDBJ whole genome shotgun (WGS) entry which is preliminary data.</text>
</comment>
<protein>
    <recommendedName>
        <fullName evidence="4">DUF4083 domain-containing protein</fullName>
    </recommendedName>
</protein>
<evidence type="ECO:0008006" key="4">
    <source>
        <dbReference type="Google" id="ProtNLM"/>
    </source>
</evidence>
<keyword evidence="3" id="KW-1185">Reference proteome</keyword>
<gene>
    <name evidence="2" type="ORF">ERX29_04960</name>
</gene>
<dbReference type="Proteomes" id="UP000294802">
    <property type="component" value="Unassembled WGS sequence"/>
</dbReference>
<sequence length="69" mass="8229">MLELFNISAMELFIALLPLLIPSLLLLVMTGLLIKQQRNQQRLIQQNDEIIRLLVRQDRKDNDRRIHHD</sequence>
<dbReference type="AlphaFoldDB" id="A0A4R6BUP0"/>
<keyword evidence="1" id="KW-0472">Membrane</keyword>
<dbReference type="RefSeq" id="WP_133443595.1">
    <property type="nucleotide sequence ID" value="NZ_SCWB01000007.1"/>
</dbReference>